<dbReference type="SUPFAM" id="SSF53756">
    <property type="entry name" value="UDP-Glycosyltransferase/glycogen phosphorylase"/>
    <property type="match status" value="1"/>
</dbReference>
<dbReference type="PANTHER" id="PTHR11926">
    <property type="entry name" value="GLUCOSYL/GLUCURONOSYL TRANSFERASES"/>
    <property type="match status" value="1"/>
</dbReference>
<dbReference type="Gene3D" id="3.40.50.2000">
    <property type="entry name" value="Glycogen Phosphorylase B"/>
    <property type="match status" value="3"/>
</dbReference>
<evidence type="ECO:0000256" key="1">
    <source>
        <dbReference type="ARBA" id="ARBA00009995"/>
    </source>
</evidence>
<dbReference type="GO" id="GO:0008194">
    <property type="term" value="F:UDP-glycosyltransferase activity"/>
    <property type="evidence" value="ECO:0007669"/>
    <property type="project" value="InterPro"/>
</dbReference>
<dbReference type="PANTHER" id="PTHR11926:SF1412">
    <property type="entry name" value="UDP-GLYCOSYLTRANSFERASE 83A1-LIKE"/>
    <property type="match status" value="1"/>
</dbReference>
<comment type="caution">
    <text evidence="3">The sequence shown here is derived from an EMBL/GenBank/DDBJ whole genome shotgun (WGS) entry which is preliminary data.</text>
</comment>
<dbReference type="CDD" id="cd03784">
    <property type="entry name" value="GT1_Gtf-like"/>
    <property type="match status" value="1"/>
</dbReference>
<comment type="similarity">
    <text evidence="1">Belongs to the UDP-glycosyltransferase family.</text>
</comment>
<gene>
    <name evidence="3" type="primary">UGT83A1_11</name>
    <name evidence="3" type="ORF">CK203_046895</name>
</gene>
<evidence type="ECO:0000313" key="3">
    <source>
        <dbReference type="EMBL" id="RVW82720.1"/>
    </source>
</evidence>
<evidence type="ECO:0000313" key="4">
    <source>
        <dbReference type="Proteomes" id="UP000288805"/>
    </source>
</evidence>
<accession>A0A438HE41</accession>
<dbReference type="EMBL" id="QGNW01000236">
    <property type="protein sequence ID" value="RVW82720.1"/>
    <property type="molecule type" value="Genomic_DNA"/>
</dbReference>
<organism evidence="3 4">
    <name type="scientific">Vitis vinifera</name>
    <name type="common">Grape</name>
    <dbReference type="NCBI Taxonomy" id="29760"/>
    <lineage>
        <taxon>Eukaryota</taxon>
        <taxon>Viridiplantae</taxon>
        <taxon>Streptophyta</taxon>
        <taxon>Embryophyta</taxon>
        <taxon>Tracheophyta</taxon>
        <taxon>Spermatophyta</taxon>
        <taxon>Magnoliopsida</taxon>
        <taxon>eudicotyledons</taxon>
        <taxon>Gunneridae</taxon>
        <taxon>Pentapetalae</taxon>
        <taxon>rosids</taxon>
        <taxon>Vitales</taxon>
        <taxon>Vitaceae</taxon>
        <taxon>Viteae</taxon>
        <taxon>Vitis</taxon>
    </lineage>
</organism>
<name>A0A438HE41_VITVI</name>
<dbReference type="AlphaFoldDB" id="A0A438HE41"/>
<sequence>MKISDPPILALPYPAQGHVFPLMELCLCLLKHGFTITFVNNEFIHERLMSECKEKGDLGDQLRLVSLPDWLDPAKDKNKPRKTTEASEQLMQQKPEELIAEIYGGGCIGNITCVIADNHTGWALEVAAKMGICRVAVCPIAATVFAWQITVPNLIGDGIINNDGTPVNDHVIQLSPKAPAMNTRNFPWARLGNLSMQKSPLLSNRLGNSVGHLWEEDSTCLKWLDQQPPRSVMYVAFGSFTSFDQTRFQELALGLELSNMPFLWVVRANTVECKKEAYPPGFQDRGGTRGKIVHWAPQQKVLAHPSVACLFSHCGWTSAVEGVNSGLPFLCWPYFADQFLNESYICDEWKVGLRLSLMKAGSLRDKKLKLRWSHWLVTPG</sequence>
<dbReference type="Pfam" id="PF00201">
    <property type="entry name" value="UDPGT"/>
    <property type="match status" value="1"/>
</dbReference>
<keyword evidence="2 3" id="KW-0808">Transferase</keyword>
<dbReference type="InterPro" id="IPR002213">
    <property type="entry name" value="UDP_glucos_trans"/>
</dbReference>
<evidence type="ECO:0000256" key="2">
    <source>
        <dbReference type="ARBA" id="ARBA00022679"/>
    </source>
</evidence>
<reference evidence="3 4" key="1">
    <citation type="journal article" date="2018" name="PLoS Genet.">
        <title>Population sequencing reveals clonal diversity and ancestral inbreeding in the grapevine cultivar Chardonnay.</title>
        <authorList>
            <person name="Roach M.J."/>
            <person name="Johnson D.L."/>
            <person name="Bohlmann J."/>
            <person name="van Vuuren H.J."/>
            <person name="Jones S.J."/>
            <person name="Pretorius I.S."/>
            <person name="Schmidt S.A."/>
            <person name="Borneman A.R."/>
        </authorList>
    </citation>
    <scope>NUCLEOTIDE SEQUENCE [LARGE SCALE GENOMIC DNA]</scope>
    <source>
        <strain evidence="4">cv. Chardonnay</strain>
        <tissue evidence="3">Leaf</tissue>
    </source>
</reference>
<dbReference type="FunFam" id="3.40.50.2000:FF:000056">
    <property type="entry name" value="Glycosyltransferase"/>
    <property type="match status" value="1"/>
</dbReference>
<dbReference type="Proteomes" id="UP000288805">
    <property type="component" value="Unassembled WGS sequence"/>
</dbReference>
<proteinExistence type="inferred from homology"/>
<protein>
    <submittedName>
        <fullName evidence="3">UDP-glycosyltransferase 83A1</fullName>
    </submittedName>
</protein>